<dbReference type="Pfam" id="PF08244">
    <property type="entry name" value="Glyco_hydro_32C"/>
    <property type="match status" value="1"/>
</dbReference>
<dbReference type="PANTHER" id="PTHR43101">
    <property type="entry name" value="BETA-FRUCTOSIDASE"/>
    <property type="match status" value="1"/>
</dbReference>
<dbReference type="Proteomes" id="UP000195141">
    <property type="component" value="Chromosome"/>
</dbReference>
<dbReference type="CDD" id="cd08996">
    <property type="entry name" value="GH32_FFase"/>
    <property type="match status" value="1"/>
</dbReference>
<dbReference type="AlphaFoldDB" id="A0A242K1H5"/>
<dbReference type="Gene3D" id="2.60.120.560">
    <property type="entry name" value="Exo-inulinase, domain 1"/>
    <property type="match status" value="1"/>
</dbReference>
<dbReference type="GO" id="GO:0005985">
    <property type="term" value="P:sucrose metabolic process"/>
    <property type="evidence" value="ECO:0007669"/>
    <property type="project" value="UniProtKB-UniPathway"/>
</dbReference>
<dbReference type="RefSeq" id="WP_086350598.1">
    <property type="nucleotide sequence ID" value="NZ_CP147247.1"/>
</dbReference>
<dbReference type="InterPro" id="IPR051214">
    <property type="entry name" value="GH32_Enzymes"/>
</dbReference>
<reference evidence="12" key="1">
    <citation type="submission" date="2017-05" db="EMBL/GenBank/DDBJ databases">
        <title>The Genome Sequence of Enterococcus sp. 9E7_DIV0242.</title>
        <authorList>
            <consortium name="The Broad Institute Genomics Platform"/>
            <consortium name="The Broad Institute Genomic Center for Infectious Diseases"/>
            <person name="Earl A."/>
            <person name="Manson A."/>
            <person name="Schwartman J."/>
            <person name="Gilmore M."/>
            <person name="Abouelleil A."/>
            <person name="Cao P."/>
            <person name="Chapman S."/>
            <person name="Cusick C."/>
            <person name="Shea T."/>
            <person name="Young S."/>
            <person name="Neafsey D."/>
            <person name="Nusbaum C."/>
            <person name="Birren B."/>
        </authorList>
    </citation>
    <scope>NUCLEOTIDE SEQUENCE [LARGE SCALE GENOMIC DNA]</scope>
    <source>
        <strain evidence="12">9E7_DIV0242</strain>
    </source>
</reference>
<dbReference type="EMBL" id="CP147247">
    <property type="protein sequence ID" value="WYJ91542.1"/>
    <property type="molecule type" value="Genomic_DNA"/>
</dbReference>
<dbReference type="GO" id="GO:0004564">
    <property type="term" value="F:beta-fructofuranosidase activity"/>
    <property type="evidence" value="ECO:0007669"/>
    <property type="project" value="UniProtKB-EC"/>
</dbReference>
<evidence type="ECO:0000256" key="3">
    <source>
        <dbReference type="ARBA" id="ARBA00012758"/>
    </source>
</evidence>
<reference evidence="13" key="2">
    <citation type="submission" date="2017-05" db="EMBL/GenBank/DDBJ databases">
        <authorList>
            <consortium name="The Broad Institute Genomics Platform"/>
            <consortium name="The Broad Institute Genomic Center for Infectious Diseases"/>
            <person name="Earl A."/>
            <person name="Manson A."/>
            <person name="Schwartman J."/>
            <person name="Gilmore M."/>
            <person name="Abouelleil A."/>
            <person name="Cao P."/>
            <person name="Chapman S."/>
            <person name="Cusick C."/>
            <person name="Shea T."/>
            <person name="Young S."/>
            <person name="Neafsey D."/>
            <person name="Nusbaum C."/>
            <person name="Birren B."/>
        </authorList>
    </citation>
    <scope>NUCLEOTIDE SEQUENCE</scope>
    <source>
        <strain evidence="13">9E7_DIV0242</strain>
    </source>
</reference>
<reference evidence="13" key="3">
    <citation type="submission" date="2024-03" db="EMBL/GenBank/DDBJ databases">
        <title>The Genome Sequence of Enterococcus sp. DIV0242b.</title>
        <authorList>
            <consortium name="The Broad Institute Genomics Platform"/>
            <consortium name="The Broad Institute Microbial Omics Core"/>
            <consortium name="The Broad Institute Genomic Center for Infectious Diseases"/>
            <person name="Earl A."/>
            <person name="Manson A."/>
            <person name="Gilmore M."/>
            <person name="Schwartman J."/>
            <person name="Shea T."/>
            <person name="Abouelleil A."/>
            <person name="Cao P."/>
            <person name="Chapman S."/>
            <person name="Cusick C."/>
            <person name="Young S."/>
            <person name="Neafsey D."/>
            <person name="Nusbaum C."/>
            <person name="Birren B."/>
        </authorList>
    </citation>
    <scope>NUCLEOTIDE SEQUENCE</scope>
    <source>
        <strain evidence="13">9E7_DIV0242</strain>
    </source>
</reference>
<dbReference type="SUPFAM" id="SSF49899">
    <property type="entry name" value="Concanavalin A-like lectins/glucanases"/>
    <property type="match status" value="1"/>
</dbReference>
<dbReference type="PANTHER" id="PTHR43101:SF1">
    <property type="entry name" value="BETA-FRUCTOSIDASE"/>
    <property type="match status" value="1"/>
</dbReference>
<evidence type="ECO:0000313" key="12">
    <source>
        <dbReference type="EMBL" id="OTP11511.1"/>
    </source>
</evidence>
<dbReference type="InterPro" id="IPR013189">
    <property type="entry name" value="Glyco_hydro_32_C"/>
</dbReference>
<comment type="similarity">
    <text evidence="2 8">Belongs to the glycosyl hydrolase 32 family.</text>
</comment>
<keyword evidence="14" id="KW-1185">Reference proteome</keyword>
<dbReference type="NCBIfam" id="TIGR01322">
    <property type="entry name" value="scrB_fam"/>
    <property type="match status" value="1"/>
</dbReference>
<dbReference type="GO" id="GO:0005737">
    <property type="term" value="C:cytoplasm"/>
    <property type="evidence" value="ECO:0007669"/>
    <property type="project" value="UniProtKB-SubCell"/>
</dbReference>
<evidence type="ECO:0000256" key="5">
    <source>
        <dbReference type="ARBA" id="ARBA00022801"/>
    </source>
</evidence>
<feature type="domain" description="Glycosyl hydrolase family 32 C-terminal" evidence="11">
    <location>
        <begin position="353"/>
        <end position="482"/>
    </location>
</feature>
<evidence type="ECO:0000256" key="9">
    <source>
        <dbReference type="RuleBase" id="RU365015"/>
    </source>
</evidence>
<evidence type="ECO:0000256" key="4">
    <source>
        <dbReference type="ARBA" id="ARBA00019623"/>
    </source>
</evidence>
<dbReference type="Gene3D" id="2.115.10.20">
    <property type="entry name" value="Glycosyl hydrolase domain, family 43"/>
    <property type="match status" value="1"/>
</dbReference>
<evidence type="ECO:0000313" key="14">
    <source>
        <dbReference type="Proteomes" id="UP000195141"/>
    </source>
</evidence>
<proteinExistence type="inferred from homology"/>
<sequence length="488" mass="56103">MDAVQKANQYIREKRTEVVDEYRNHFHLMAPVGWINDPNGFIYFRGEYHLFYQFYPYDSVWGPMHWGHAKSKDLLHWEELPVALAPGESYDKDGCFSGSAIEKDGKLYLMYTGHTVVGEQVRQVQCLAVSEDGIVFKKYAQNPIIAEEHIADVAQIDDFRDPKVFQREGHFYSVVAAKTAESRGQILLFESEDLLEWQFSSVLLEGDDEQGVMWECPDLFHLDGKDVLILSPIEMDKKGLSYWNTSSTVAFIGAVDWQTGRFIVENHHEIDHGVDFYAPQTCLGKEDKRIMVAWMQMWHRTMPTHDLGHKWSGSMTLPRELFVEKNRLLQRPIQTLYQSLDITLQKENLELSEQPIILEKVISDQTYAALSIAMNDAQEVALLFGHGGNTLEFHYSAEESLVTVSRKNSGWKISGNEEETYDFRCMRVPLVDGKLKVEIVRDTSSMEWFFNDSTAMSFTFYEKSKGHDLMLSASDRAVLTSIKIGEIQ</sequence>
<dbReference type="EC" id="3.2.1.26" evidence="3 8"/>
<gene>
    <name evidence="13" type="ORF">A5888_003310</name>
    <name evidence="12" type="ORF">A5888_003610</name>
</gene>
<dbReference type="Pfam" id="PF00251">
    <property type="entry name" value="Glyco_hydro_32N"/>
    <property type="match status" value="1"/>
</dbReference>
<dbReference type="OrthoDB" id="9759709at2"/>
<keyword evidence="9" id="KW-0119">Carbohydrate metabolism</keyword>
<dbReference type="EMBL" id="NGMM01000007">
    <property type="protein sequence ID" value="OTP11511.1"/>
    <property type="molecule type" value="Genomic_DNA"/>
</dbReference>
<evidence type="ECO:0000259" key="11">
    <source>
        <dbReference type="Pfam" id="PF08244"/>
    </source>
</evidence>
<dbReference type="InterPro" id="IPR001362">
    <property type="entry name" value="Glyco_hydro_32"/>
</dbReference>
<dbReference type="UniPathway" id="UPA00238"/>
<dbReference type="SMART" id="SM00640">
    <property type="entry name" value="Glyco_32"/>
    <property type="match status" value="1"/>
</dbReference>
<comment type="function">
    <text evidence="9">Enables the bacterium to metabolize sucrose as a sole carbon source.</text>
</comment>
<comment type="catalytic activity">
    <reaction evidence="8">
        <text>Hydrolysis of terminal non-reducing beta-D-fructofuranoside residues in beta-D-fructofuranosides.</text>
        <dbReference type="EC" id="3.2.1.26"/>
    </reaction>
</comment>
<keyword evidence="6 8" id="KW-0326">Glycosidase</keyword>
<dbReference type="InterPro" id="IPR006232">
    <property type="entry name" value="Suc6P_hydrolase"/>
</dbReference>
<protein>
    <recommendedName>
        <fullName evidence="4 8">Sucrose-6-phosphate hydrolase</fullName>
        <ecNumber evidence="3 8">3.2.1.26</ecNumber>
    </recommendedName>
    <alternativeName>
        <fullName evidence="7 9">Invertase</fullName>
    </alternativeName>
</protein>
<evidence type="ECO:0000259" key="10">
    <source>
        <dbReference type="Pfam" id="PF00251"/>
    </source>
</evidence>
<evidence type="ECO:0000256" key="1">
    <source>
        <dbReference type="ARBA" id="ARBA00004914"/>
    </source>
</evidence>
<evidence type="ECO:0000256" key="2">
    <source>
        <dbReference type="ARBA" id="ARBA00009902"/>
    </source>
</evidence>
<comment type="subcellular location">
    <subcellularLocation>
        <location evidence="9">Cytoplasm</location>
    </subcellularLocation>
</comment>
<name>A0A242K1H5_9ENTE</name>
<evidence type="ECO:0000256" key="6">
    <source>
        <dbReference type="ARBA" id="ARBA00023295"/>
    </source>
</evidence>
<dbReference type="SUPFAM" id="SSF75005">
    <property type="entry name" value="Arabinanase/levansucrase/invertase"/>
    <property type="match status" value="1"/>
</dbReference>
<dbReference type="InterPro" id="IPR013148">
    <property type="entry name" value="Glyco_hydro_32_N"/>
</dbReference>
<comment type="pathway">
    <text evidence="1 9">Glycan biosynthesis; sucrose metabolism.</text>
</comment>
<keyword evidence="9" id="KW-0963">Cytoplasm</keyword>
<accession>A0A242K1H5</accession>
<evidence type="ECO:0000313" key="13">
    <source>
        <dbReference type="EMBL" id="WYJ91542.1"/>
    </source>
</evidence>
<evidence type="ECO:0000256" key="7">
    <source>
        <dbReference type="ARBA" id="ARBA00033367"/>
    </source>
</evidence>
<organism evidence="12">
    <name type="scientific">Candidatus Enterococcus clewellii</name>
    <dbReference type="NCBI Taxonomy" id="1834193"/>
    <lineage>
        <taxon>Bacteria</taxon>
        <taxon>Bacillati</taxon>
        <taxon>Bacillota</taxon>
        <taxon>Bacilli</taxon>
        <taxon>Lactobacillales</taxon>
        <taxon>Enterococcaceae</taxon>
        <taxon>Enterococcus</taxon>
    </lineage>
</organism>
<dbReference type="InterPro" id="IPR013320">
    <property type="entry name" value="ConA-like_dom_sf"/>
</dbReference>
<evidence type="ECO:0000256" key="8">
    <source>
        <dbReference type="RuleBase" id="RU362110"/>
    </source>
</evidence>
<dbReference type="InterPro" id="IPR023296">
    <property type="entry name" value="Glyco_hydro_beta-prop_sf"/>
</dbReference>
<keyword evidence="5 8" id="KW-0378">Hydrolase</keyword>
<feature type="domain" description="Glycosyl hydrolase family 32 N-terminal" evidence="10">
    <location>
        <begin position="27"/>
        <end position="332"/>
    </location>
</feature>